<dbReference type="InterPro" id="IPR013656">
    <property type="entry name" value="PAS_4"/>
</dbReference>
<dbReference type="Pfam" id="PF02518">
    <property type="entry name" value="HATPase_c"/>
    <property type="match status" value="1"/>
</dbReference>
<dbReference type="EC" id="2.7.13.3" evidence="4"/>
<evidence type="ECO:0000256" key="7">
    <source>
        <dbReference type="ARBA" id="ARBA00022777"/>
    </source>
</evidence>
<dbReference type="InterPro" id="IPR036097">
    <property type="entry name" value="HisK_dim/P_sf"/>
</dbReference>
<dbReference type="FunFam" id="3.30.565.10:FF:000006">
    <property type="entry name" value="Sensor histidine kinase WalK"/>
    <property type="match status" value="1"/>
</dbReference>
<dbReference type="GO" id="GO:0005886">
    <property type="term" value="C:plasma membrane"/>
    <property type="evidence" value="ECO:0007669"/>
    <property type="project" value="UniProtKB-SubCell"/>
</dbReference>
<dbReference type="PRINTS" id="PR00344">
    <property type="entry name" value="BCTRLSENSOR"/>
</dbReference>
<dbReference type="InterPro" id="IPR003594">
    <property type="entry name" value="HATPase_dom"/>
</dbReference>
<dbReference type="SMART" id="SM00387">
    <property type="entry name" value="HATPase_c"/>
    <property type="match status" value="1"/>
</dbReference>
<dbReference type="PANTHER" id="PTHR43711:SF28">
    <property type="entry name" value="SENSOR HISTIDINE KINASE YXDK"/>
    <property type="match status" value="1"/>
</dbReference>
<keyword evidence="7" id="KW-0418">Kinase</keyword>
<dbReference type="InterPro" id="IPR004358">
    <property type="entry name" value="Sig_transdc_His_kin-like_C"/>
</dbReference>
<keyword evidence="5" id="KW-0597">Phosphoprotein</keyword>
<reference evidence="12 13" key="1">
    <citation type="submission" date="2019-12" db="EMBL/GenBank/DDBJ databases">
        <authorList>
            <person name="Kun Z."/>
        </authorList>
    </citation>
    <scope>NUCLEOTIDE SEQUENCE [LARGE SCALE GENOMIC DNA]</scope>
    <source>
        <strain evidence="12 13">YIM 123512</strain>
    </source>
</reference>
<dbReference type="GO" id="GO:0000155">
    <property type="term" value="F:phosphorelay sensor kinase activity"/>
    <property type="evidence" value="ECO:0007669"/>
    <property type="project" value="InterPro"/>
</dbReference>
<feature type="domain" description="Histidine kinase" evidence="11">
    <location>
        <begin position="308"/>
        <end position="524"/>
    </location>
</feature>
<keyword evidence="8" id="KW-0902">Two-component regulatory system</keyword>
<dbReference type="InterPro" id="IPR003661">
    <property type="entry name" value="HisK_dim/P_dom"/>
</dbReference>
<dbReference type="CDD" id="cd00082">
    <property type="entry name" value="HisKA"/>
    <property type="match status" value="1"/>
</dbReference>
<dbReference type="FunFam" id="1.10.287.130:FF:000001">
    <property type="entry name" value="Two-component sensor histidine kinase"/>
    <property type="match status" value="1"/>
</dbReference>
<dbReference type="Proteomes" id="UP000473325">
    <property type="component" value="Unassembled WGS sequence"/>
</dbReference>
<evidence type="ECO:0000259" key="11">
    <source>
        <dbReference type="PROSITE" id="PS50109"/>
    </source>
</evidence>
<dbReference type="Pfam" id="PF00512">
    <property type="entry name" value="HisKA"/>
    <property type="match status" value="1"/>
</dbReference>
<dbReference type="SMART" id="SM00388">
    <property type="entry name" value="HisKA"/>
    <property type="match status" value="1"/>
</dbReference>
<sequence>MTGSPSSWLVERDPRLPQLGFSALVLLDLALRAVGGSTSTLWPWVAAGAAVLIAAVVALLPWRRLPDRWRVAVAVADIAVVGVGRLDDLGGTALLVLAPAAWLGFVSGRRGVGLTAAAVAMLVVLPELLYHRLGAGIGLSRAVLAWVLAVAVAWLVAVVLEQLRSGRGALAHQHRVNEAVLDGVDVGLVLLDEDGRYVQINRRHQEFMAVGFPDGHAGFAGGLGEVFHEDAVTGIERDDMPTSRAMRGEEFDDQLIWIGSERAERRALSVSARTVRDGDGGFAGAALAYKDVTDLVRALQVKEEFIALVSHELRTPLTSIHGFTALVLERDDLPEDAVHQLQVVSRNVDRLDRLVGDLLQTAQTERGTVDVVRRPTDLAALVRDCVEAARPALERAGLSLETHLPERLEVSVDPQRTAQVVDNLVSNAVKYTRPDGRVEVCLGVADGGVELEVRDTGIGISPRDCHQVFSRFFRSRHVTEQSIQGVGLGLSICKAIVESHGGRIEVESAEGVGSTFRVRLPYDAPTGD</sequence>
<evidence type="ECO:0000256" key="4">
    <source>
        <dbReference type="ARBA" id="ARBA00012438"/>
    </source>
</evidence>
<gene>
    <name evidence="12" type="ORF">GRQ65_15030</name>
</gene>
<dbReference type="InterPro" id="IPR050736">
    <property type="entry name" value="Sensor_HK_Regulatory"/>
</dbReference>
<dbReference type="AlphaFoldDB" id="A0A6L7F2B8"/>
<keyword evidence="6" id="KW-0808">Transferase</keyword>
<comment type="caution">
    <text evidence="12">The sequence shown here is derived from an EMBL/GenBank/DDBJ whole genome shotgun (WGS) entry which is preliminary data.</text>
</comment>
<protein>
    <recommendedName>
        <fullName evidence="4">histidine kinase</fullName>
        <ecNumber evidence="4">2.7.13.3</ecNumber>
    </recommendedName>
</protein>
<dbReference type="GO" id="GO:0005509">
    <property type="term" value="F:calcium ion binding"/>
    <property type="evidence" value="ECO:0007669"/>
    <property type="project" value="UniProtKB-ARBA"/>
</dbReference>
<feature type="transmembrane region" description="Helical" evidence="10">
    <location>
        <begin position="112"/>
        <end position="130"/>
    </location>
</feature>
<evidence type="ECO:0000256" key="10">
    <source>
        <dbReference type="SAM" id="Phobius"/>
    </source>
</evidence>
<proteinExistence type="predicted"/>
<keyword evidence="13" id="KW-1185">Reference proteome</keyword>
<feature type="transmembrane region" description="Helical" evidence="10">
    <location>
        <begin position="42"/>
        <end position="62"/>
    </location>
</feature>
<evidence type="ECO:0000256" key="6">
    <source>
        <dbReference type="ARBA" id="ARBA00022679"/>
    </source>
</evidence>
<dbReference type="SUPFAM" id="SSF47384">
    <property type="entry name" value="Homodimeric domain of signal transducing histidine kinase"/>
    <property type="match status" value="1"/>
</dbReference>
<dbReference type="EMBL" id="WUEK01000009">
    <property type="protein sequence ID" value="MXG90862.1"/>
    <property type="molecule type" value="Genomic_DNA"/>
</dbReference>
<accession>A0A6L7F2B8</accession>
<comment type="catalytic activity">
    <reaction evidence="1">
        <text>ATP + protein L-histidine = ADP + protein N-phospho-L-histidine.</text>
        <dbReference type="EC" id="2.7.13.3"/>
    </reaction>
</comment>
<feature type="transmembrane region" description="Helical" evidence="10">
    <location>
        <begin position="89"/>
        <end position="106"/>
    </location>
</feature>
<evidence type="ECO:0000256" key="9">
    <source>
        <dbReference type="ARBA" id="ARBA00023136"/>
    </source>
</evidence>
<feature type="transmembrane region" description="Helical" evidence="10">
    <location>
        <begin position="142"/>
        <end position="160"/>
    </location>
</feature>
<name>A0A6L7F2B8_9ACTN</name>
<dbReference type="InterPro" id="IPR005467">
    <property type="entry name" value="His_kinase_dom"/>
</dbReference>
<evidence type="ECO:0000313" key="13">
    <source>
        <dbReference type="Proteomes" id="UP000473325"/>
    </source>
</evidence>
<dbReference type="SUPFAM" id="SSF55874">
    <property type="entry name" value="ATPase domain of HSP90 chaperone/DNA topoisomerase II/histidine kinase"/>
    <property type="match status" value="1"/>
</dbReference>
<comment type="subcellular location">
    <subcellularLocation>
        <location evidence="3">Cell membrane</location>
    </subcellularLocation>
</comment>
<dbReference type="SUPFAM" id="SSF55785">
    <property type="entry name" value="PYP-like sensor domain (PAS domain)"/>
    <property type="match status" value="1"/>
</dbReference>
<dbReference type="InterPro" id="IPR035965">
    <property type="entry name" value="PAS-like_dom_sf"/>
</dbReference>
<dbReference type="Gene3D" id="1.10.287.130">
    <property type="match status" value="1"/>
</dbReference>
<evidence type="ECO:0000256" key="3">
    <source>
        <dbReference type="ARBA" id="ARBA00004236"/>
    </source>
</evidence>
<evidence type="ECO:0000256" key="1">
    <source>
        <dbReference type="ARBA" id="ARBA00000085"/>
    </source>
</evidence>
<keyword evidence="10" id="KW-0812">Transmembrane</keyword>
<evidence type="ECO:0000256" key="2">
    <source>
        <dbReference type="ARBA" id="ARBA00001968"/>
    </source>
</evidence>
<dbReference type="Pfam" id="PF08448">
    <property type="entry name" value="PAS_4"/>
    <property type="match status" value="1"/>
</dbReference>
<dbReference type="Gene3D" id="3.30.565.10">
    <property type="entry name" value="Histidine kinase-like ATPase, C-terminal domain"/>
    <property type="match status" value="1"/>
</dbReference>
<keyword evidence="10" id="KW-1133">Transmembrane helix</keyword>
<dbReference type="RefSeq" id="WP_160878794.1">
    <property type="nucleotide sequence ID" value="NZ_WUEK01000009.1"/>
</dbReference>
<evidence type="ECO:0000256" key="5">
    <source>
        <dbReference type="ARBA" id="ARBA00022553"/>
    </source>
</evidence>
<dbReference type="Gene3D" id="3.30.450.20">
    <property type="entry name" value="PAS domain"/>
    <property type="match status" value="1"/>
</dbReference>
<evidence type="ECO:0000256" key="8">
    <source>
        <dbReference type="ARBA" id="ARBA00023012"/>
    </source>
</evidence>
<dbReference type="PROSITE" id="PS50109">
    <property type="entry name" value="HIS_KIN"/>
    <property type="match status" value="1"/>
</dbReference>
<keyword evidence="9 10" id="KW-0472">Membrane</keyword>
<dbReference type="PANTHER" id="PTHR43711">
    <property type="entry name" value="TWO-COMPONENT HISTIDINE KINASE"/>
    <property type="match status" value="1"/>
</dbReference>
<dbReference type="InterPro" id="IPR036890">
    <property type="entry name" value="HATPase_C_sf"/>
</dbReference>
<organism evidence="12 13">
    <name type="scientific">Nocardioides flavescens</name>
    <dbReference type="NCBI Taxonomy" id="2691959"/>
    <lineage>
        <taxon>Bacteria</taxon>
        <taxon>Bacillati</taxon>
        <taxon>Actinomycetota</taxon>
        <taxon>Actinomycetes</taxon>
        <taxon>Propionibacteriales</taxon>
        <taxon>Nocardioidaceae</taxon>
        <taxon>Nocardioides</taxon>
    </lineage>
</organism>
<evidence type="ECO:0000313" key="12">
    <source>
        <dbReference type="EMBL" id="MXG90862.1"/>
    </source>
</evidence>
<dbReference type="CDD" id="cd00075">
    <property type="entry name" value="HATPase"/>
    <property type="match status" value="1"/>
</dbReference>
<comment type="cofactor">
    <cofactor evidence="2">
        <name>a divalent metal cation</name>
        <dbReference type="ChEBI" id="CHEBI:60240"/>
    </cofactor>
</comment>